<gene>
    <name evidence="10" type="ORF">PMEA_00009819</name>
</gene>
<feature type="compositionally biased region" description="Polar residues" evidence="6">
    <location>
        <begin position="412"/>
        <end position="424"/>
    </location>
</feature>
<dbReference type="GO" id="GO:0016020">
    <property type="term" value="C:membrane"/>
    <property type="evidence" value="ECO:0007669"/>
    <property type="project" value="UniProtKB-SubCell"/>
</dbReference>
<dbReference type="Gene3D" id="1.20.58.900">
    <property type="match status" value="3"/>
</dbReference>
<accession>A0AAU9WQR6</accession>
<dbReference type="CDD" id="cd17678">
    <property type="entry name" value="RUN2_DENND5"/>
    <property type="match status" value="1"/>
</dbReference>
<feature type="compositionally biased region" description="Low complexity" evidence="6">
    <location>
        <begin position="466"/>
        <end position="487"/>
    </location>
</feature>
<feature type="region of interest" description="Disordered" evidence="6">
    <location>
        <begin position="916"/>
        <end position="940"/>
    </location>
</feature>
<dbReference type="Gene3D" id="2.60.60.20">
    <property type="entry name" value="PLAT/LH2 domain"/>
    <property type="match status" value="1"/>
</dbReference>
<comment type="similarity">
    <text evidence="2">Belongs to the RAB6IP1 family.</text>
</comment>
<feature type="compositionally biased region" description="Polar residues" evidence="6">
    <location>
        <begin position="432"/>
        <end position="459"/>
    </location>
</feature>
<dbReference type="SUPFAM" id="SSF140741">
    <property type="entry name" value="RUN domain-like"/>
    <property type="match status" value="2"/>
</dbReference>
<feature type="compositionally biased region" description="Basic residues" evidence="6">
    <location>
        <begin position="493"/>
        <end position="509"/>
    </location>
</feature>
<dbReference type="Pfam" id="PF03455">
    <property type="entry name" value="dDENN"/>
    <property type="match status" value="1"/>
</dbReference>
<dbReference type="EMBL" id="CALNXJ010000019">
    <property type="protein sequence ID" value="CAH3122264.1"/>
    <property type="molecule type" value="Genomic_DNA"/>
</dbReference>
<dbReference type="PROSITE" id="PS50211">
    <property type="entry name" value="DENN"/>
    <property type="match status" value="1"/>
</dbReference>
<dbReference type="InterPro" id="IPR005113">
    <property type="entry name" value="uDENN_dom"/>
</dbReference>
<keyword evidence="11" id="KW-1185">Reference proteome</keyword>
<feature type="domain" description="PLAT" evidence="7">
    <location>
        <begin position="1056"/>
        <end position="1164"/>
    </location>
</feature>
<proteinExistence type="inferred from homology"/>
<dbReference type="InterPro" id="IPR004012">
    <property type="entry name" value="Run_dom"/>
</dbReference>
<dbReference type="Pfam" id="PF03456">
    <property type="entry name" value="uDENN"/>
    <property type="match status" value="1"/>
</dbReference>
<evidence type="ECO:0008006" key="12">
    <source>
        <dbReference type="Google" id="ProtNLM"/>
    </source>
</evidence>
<dbReference type="SMART" id="SM00593">
    <property type="entry name" value="RUN"/>
    <property type="match status" value="2"/>
</dbReference>
<evidence type="ECO:0000259" key="9">
    <source>
        <dbReference type="PROSITE" id="PS50826"/>
    </source>
</evidence>
<feature type="domain" description="RUN" evidence="9">
    <location>
        <begin position="1233"/>
        <end position="1381"/>
    </location>
</feature>
<evidence type="ECO:0000256" key="4">
    <source>
        <dbReference type="ARBA" id="ARBA00023136"/>
    </source>
</evidence>
<keyword evidence="3" id="KW-0677">Repeat</keyword>
<comment type="subcellular location">
    <subcellularLocation>
        <location evidence="1">Membrane</location>
    </subcellularLocation>
</comment>
<dbReference type="CDD" id="cd17677">
    <property type="entry name" value="RUN1_DENND5"/>
    <property type="match status" value="1"/>
</dbReference>
<dbReference type="Proteomes" id="UP001159428">
    <property type="component" value="Unassembled WGS sequence"/>
</dbReference>
<evidence type="ECO:0000313" key="10">
    <source>
        <dbReference type="EMBL" id="CAH3122264.1"/>
    </source>
</evidence>
<evidence type="ECO:0000256" key="2">
    <source>
        <dbReference type="ARBA" id="ARBA00006664"/>
    </source>
</evidence>
<comment type="caution">
    <text evidence="10">The sequence shown here is derived from an EMBL/GenBank/DDBJ whole genome shotgun (WGS) entry which is preliminary data.</text>
</comment>
<feature type="compositionally biased region" description="Polar residues" evidence="6">
    <location>
        <begin position="917"/>
        <end position="929"/>
    </location>
</feature>
<dbReference type="InterPro" id="IPR001024">
    <property type="entry name" value="PLAT/LH2_dom"/>
</dbReference>
<dbReference type="Pfam" id="PF02141">
    <property type="entry name" value="DENN"/>
    <property type="match status" value="1"/>
</dbReference>
<name>A0AAU9WQR6_9CNID</name>
<dbReference type="Pfam" id="PF02759">
    <property type="entry name" value="RUN"/>
    <property type="match status" value="2"/>
</dbReference>
<evidence type="ECO:0000256" key="1">
    <source>
        <dbReference type="ARBA" id="ARBA00004370"/>
    </source>
</evidence>
<dbReference type="SMART" id="SM00799">
    <property type="entry name" value="DENN"/>
    <property type="match status" value="1"/>
</dbReference>
<feature type="region of interest" description="Disordered" evidence="6">
    <location>
        <begin position="412"/>
        <end position="525"/>
    </location>
</feature>
<dbReference type="PANTHER" id="PTHR46070:SF1">
    <property type="entry name" value="PINSTRIPE, ISOFORM A"/>
    <property type="match status" value="1"/>
</dbReference>
<feature type="compositionally biased region" description="Basic residues" evidence="6">
    <location>
        <begin position="765"/>
        <end position="776"/>
    </location>
</feature>
<dbReference type="SMART" id="SM00800">
    <property type="entry name" value="uDENN"/>
    <property type="match status" value="1"/>
</dbReference>
<sequence length="1385" mass="156289">MSSSGCGRRFTDYFVVSGLDLVTGLEADQLSGDSLHISPLERSYKAKVLMHFPSNVEWNPFDEDAVRMLCLPQGLTFKKESEYHEQHFHSFLITREDGSRVYGCALTFYEIVKDAQICKAMDTLQAMHDAELAIAESRSRSKSPVFVTNNSVAPLETDNRSEYLNTSSDMLNISNRKSFSVREDTLLVSKSISIIMPFPFISAGKGFLEQILRAVQNEENLQLPLESYIYNLLFEVPLPPPGKTMRFNCCDSSITCQRPGVNELPLFDYSFKKLFTLLGIENIVKLFTCTLLEQQILLLSNDFHKFMLVAESVTAILFPFVWQHVYVPILPAALSHFLDAPVPFLMGIYCASEEDKNNLCLPSEASLCLVDIDNCTVSMPEDLPVFPDEQELIEELTDTLKRFNVCLPQESLSQPGSGMNSLENSLEIPPENSFTQTANGSSDYETGSNCDSPQGSPRSKSPIPGSPHTGSPLSGSPHSGSPRSGSPVLEAKKIKHKDSPKRSHRMKARGKVESKVPKSKSSTSLDITKNPRLQAIAAIAERTGIIAPISTVASNLEKSVSDTQLQQFAGSENEFILGEEAKEISRSQQHKNEFNTAIREIFANRFTQLLLEYESFVIQPKQDLEDWTSNREQMQNFDKASFLSDQPQQFLPFLSTFTETQMFASFIDMKIMGTWEDPDPRLAVFDQRVENLKTRLGITRSPSYEKCMTFRNAVQVLLRRSNSVDHMATQPHNLNISEKKVSSSGYFMNLSSAVLCDGPNSKSGHQSKVKWRKKSRQQQQSEHIFLNTTQDGKKMRDKLATSIKKYMQEAKAKNTQFGDMALESTQTGFIQKLLKECKQKTKKILVQKMGQEAVDLGHSDANVSGVEENTLIASLCDLVERIWSHGLQTREGKSAVWSHLLAFQLECEELEEEIVDSQDTNSLSPSAANKETDKQSQLRRRCTSPDIAKMLQSVQLSEQQSTFGSILADMSHVQGMAEIKTDIGHARAWIRLALEKKVISRHLKQLLSNTNLLRERYKDYAFLRTEEEKEQFLYHLLSLTAVDFFCFTNGFQNTAITYKVVIKTGKQLGGSTTTAQSWMTLAGSIADTGVMNIPKNENEFRFQHANLGVLTTLRIGHDNTGYSPGWFIEQIIVKNEVTSHIYRFSCGRWLAKNMDDGSTERLLVAELMKTKGTEEDGNLAEVCRLSPQRRSPVLSRKNRERIRIPEVQERVADAVNNIVKHFYKPEKERGNLTYLLCGDGGLCQALEQVFQCGFKSFRLFRNNFFIWDILEKGQQYLSSAEEDSDQVDPMKRPRRTYCSVITRINNASHTIGKDGKFQSFVCLGARDHLLHNWFELLSTCPATTNMYDTPSFFRDSGLMQFLVELLQTLVEFNITLEASLLKGIS</sequence>
<feature type="domain" description="UDENN" evidence="8">
    <location>
        <begin position="28"/>
        <end position="677"/>
    </location>
</feature>
<keyword evidence="4" id="KW-0472">Membrane</keyword>
<dbReference type="PROSITE" id="PS50095">
    <property type="entry name" value="PLAT"/>
    <property type="match status" value="1"/>
</dbReference>
<dbReference type="InterPro" id="IPR036392">
    <property type="entry name" value="PLAT/LH2_dom_sf"/>
</dbReference>
<protein>
    <recommendedName>
        <fullName evidence="12">DENN domain-containing protein 5A</fullName>
    </recommendedName>
</protein>
<dbReference type="InterPro" id="IPR047278">
    <property type="entry name" value="DEN5A/B"/>
</dbReference>
<evidence type="ECO:0000256" key="6">
    <source>
        <dbReference type="SAM" id="MobiDB-lite"/>
    </source>
</evidence>
<evidence type="ECO:0000256" key="5">
    <source>
        <dbReference type="PROSITE-ProRule" id="PRU00152"/>
    </source>
</evidence>
<dbReference type="Gene3D" id="3.40.50.11500">
    <property type="match status" value="1"/>
</dbReference>
<dbReference type="GO" id="GO:0005085">
    <property type="term" value="F:guanyl-nucleotide exchange factor activity"/>
    <property type="evidence" value="ECO:0007669"/>
    <property type="project" value="InterPro"/>
</dbReference>
<evidence type="ECO:0000259" key="8">
    <source>
        <dbReference type="PROSITE" id="PS50211"/>
    </source>
</evidence>
<organism evidence="10 11">
    <name type="scientific">Pocillopora meandrina</name>
    <dbReference type="NCBI Taxonomy" id="46732"/>
    <lineage>
        <taxon>Eukaryota</taxon>
        <taxon>Metazoa</taxon>
        <taxon>Cnidaria</taxon>
        <taxon>Anthozoa</taxon>
        <taxon>Hexacorallia</taxon>
        <taxon>Scleractinia</taxon>
        <taxon>Astrocoeniina</taxon>
        <taxon>Pocilloporidae</taxon>
        <taxon>Pocillopora</taxon>
    </lineage>
</organism>
<feature type="region of interest" description="Disordered" evidence="6">
    <location>
        <begin position="758"/>
        <end position="781"/>
    </location>
</feature>
<evidence type="ECO:0000313" key="11">
    <source>
        <dbReference type="Proteomes" id="UP001159428"/>
    </source>
</evidence>
<dbReference type="InterPro" id="IPR005112">
    <property type="entry name" value="dDENN_dom"/>
</dbReference>
<dbReference type="GO" id="GO:0031267">
    <property type="term" value="F:small GTPase binding"/>
    <property type="evidence" value="ECO:0007669"/>
    <property type="project" value="InterPro"/>
</dbReference>
<dbReference type="SMART" id="SM00801">
    <property type="entry name" value="dDENN"/>
    <property type="match status" value="1"/>
</dbReference>
<feature type="domain" description="RUN" evidence="9">
    <location>
        <begin position="866"/>
        <end position="1052"/>
    </location>
</feature>
<dbReference type="PANTHER" id="PTHR46070">
    <property type="entry name" value="PINSTRIPE, ISOFORM A"/>
    <property type="match status" value="1"/>
</dbReference>
<dbReference type="Gene3D" id="3.30.450.200">
    <property type="match status" value="1"/>
</dbReference>
<dbReference type="SMART" id="SM00308">
    <property type="entry name" value="LH2"/>
    <property type="match status" value="1"/>
</dbReference>
<dbReference type="Pfam" id="PF01477">
    <property type="entry name" value="PLAT"/>
    <property type="match status" value="1"/>
</dbReference>
<evidence type="ECO:0000256" key="3">
    <source>
        <dbReference type="ARBA" id="ARBA00022737"/>
    </source>
</evidence>
<dbReference type="InterPro" id="IPR037213">
    <property type="entry name" value="Run_dom_sf"/>
</dbReference>
<comment type="caution">
    <text evidence="5">Lacks conserved residue(s) required for the propagation of feature annotation.</text>
</comment>
<reference evidence="10 11" key="1">
    <citation type="submission" date="2022-05" db="EMBL/GenBank/DDBJ databases">
        <authorList>
            <consortium name="Genoscope - CEA"/>
            <person name="William W."/>
        </authorList>
    </citation>
    <scope>NUCLEOTIDE SEQUENCE [LARGE SCALE GENOMIC DNA]</scope>
</reference>
<evidence type="ECO:0000259" key="7">
    <source>
        <dbReference type="PROSITE" id="PS50095"/>
    </source>
</evidence>
<dbReference type="InterPro" id="IPR001194">
    <property type="entry name" value="cDENN_dom"/>
</dbReference>
<dbReference type="SUPFAM" id="SSF49723">
    <property type="entry name" value="Lipase/lipooxygenase domain (PLAT/LH2 domain)"/>
    <property type="match status" value="1"/>
</dbReference>
<dbReference type="InterPro" id="IPR037516">
    <property type="entry name" value="Tripartite_DENN"/>
</dbReference>
<dbReference type="PROSITE" id="PS50826">
    <property type="entry name" value="RUN"/>
    <property type="match status" value="2"/>
</dbReference>
<dbReference type="InterPro" id="IPR043153">
    <property type="entry name" value="DENN_C"/>
</dbReference>